<feature type="region of interest" description="Disordered" evidence="1">
    <location>
        <begin position="145"/>
        <end position="180"/>
    </location>
</feature>
<evidence type="ECO:0000313" key="2">
    <source>
        <dbReference type="EMBL" id="ABC22837.1"/>
    </source>
</evidence>
<dbReference type="Proteomes" id="UP000001929">
    <property type="component" value="Chromosome"/>
</dbReference>
<name>Q2RSQ8_RHORT</name>
<proteinExistence type="predicted"/>
<protein>
    <recommendedName>
        <fullName evidence="4">DUF3971 domain-containing protein</fullName>
    </recommendedName>
</protein>
<dbReference type="PATRIC" id="fig|269796.9.peg.2124"/>
<dbReference type="KEGG" id="rru:Rru_A2037"/>
<dbReference type="EnsemblBacteria" id="ABC22837">
    <property type="protein sequence ID" value="ABC22837"/>
    <property type="gene ID" value="Rru_A2037"/>
</dbReference>
<accession>Q2RSQ8</accession>
<evidence type="ECO:0000313" key="3">
    <source>
        <dbReference type="Proteomes" id="UP000001929"/>
    </source>
</evidence>
<dbReference type="RefSeq" id="WP_011389790.1">
    <property type="nucleotide sequence ID" value="NC_007643.1"/>
</dbReference>
<gene>
    <name evidence="2" type="ordered locus">Rru_A2037</name>
</gene>
<dbReference type="PhylomeDB" id="Q2RSQ8"/>
<evidence type="ECO:0008006" key="4">
    <source>
        <dbReference type="Google" id="ProtNLM"/>
    </source>
</evidence>
<dbReference type="AlphaFoldDB" id="Q2RSQ8"/>
<dbReference type="eggNOG" id="COG3164">
    <property type="taxonomic scope" value="Bacteria"/>
</dbReference>
<evidence type="ECO:0000256" key="1">
    <source>
        <dbReference type="SAM" id="MobiDB-lite"/>
    </source>
</evidence>
<sequence length="1088" mass="113410">MVHSGVRVLFRVLGALGLLTLALLAFFGWRLEQGPLSLSLLTPYIEDALADPEGDFEVVIDGTELAWGGWQRPLNLRVVGVVVRDADHRLIARLPMVAVTLAPRALLDGEVALRRVEILSPSLHITRLESGEISLGGEAPLPIVPSIGSPVHSPGDGQNPVGPSAVAGGDASAGERAGRTPLSERLDRWVAMLTDQAGGVARLTLRDGAIDFDDLRSGVSMHMPRVNATLIADSQGVAGDIAAHLHLAQSLARIDLSISHRVGEGTVEAEATISGLDARQLAQAVPALAAEGTLDLALSGSARAVLDLDLLEGPAPLSGVLDAGFALEGRDGALALPEPMGTTYPLPRISLSGGIEDGFSAVFLDKVDVDLGGPTVHATLRAEDPLTAPRVAITTSVLGLSIEDLKRFWPHDKVDGAREWIALNLSEGTIRQGDFTFDLAGPSLQDIDITALQGLAMVEGIAVDYRNPLPPLEQMSGEIVFGLKEIAVKVATGRLRGVEGLEVVKGTVVFGGLDAEDQTAAIAVSTKGPLASVMAVIDHQPLNYAKAVGIDPKTAKGAVKADLSFAFPLLKDLTFEQMAIRVEGDVEGVALPKAAFGRDVSDGKLKVVLDQNGMDISGTATLASVPVALVWRENFVDAPFLSRYKVKGTLDAKGMASLGIDPALISPPYGGGVAKADLTYIRLPGGRATLEGRLDLTETVLDLEAFGWRKPAGSLGAAKVSARLGGKDDRLDIDMTAEPQMTAKASVFLNAKGDEIKRVDVDSFVVGNTRLAGSVSLGGSAGPDIRIGDGVLDLRPYFDRRRGAATSPTPAEGVAAKPTKDLPAFSATVTLRQIMLANDVVFEHVTARAARDAHHWRQAVVNAAVRGSSPLALALEPKGTQRRFTLSAADAGTILRGFDVIETVAGGNLSVEALSDPGGVARGRVLVKDFRLQKAPVLAQILSVAGLTGILDVLGGQGIAFSTLVVPFVYDDPVVTVSEAQAYGNAIGLTAEGAINLDDERLSLKGTVVPAYAINSLLGKIPLLGSIIVGGKGQGVIGVNYAVSGDVSKPAISVNPLSALTPGFLRGIFKIFDQPDQTATEKVGGTGG</sequence>
<dbReference type="HOGENOM" id="CLU_007198_0_0_5"/>
<reference evidence="2 3" key="1">
    <citation type="journal article" date="2011" name="Stand. Genomic Sci.">
        <title>Complete genome sequence of Rhodospirillum rubrum type strain (S1).</title>
        <authorList>
            <person name="Munk A.C."/>
            <person name="Copeland A."/>
            <person name="Lucas S."/>
            <person name="Lapidus A."/>
            <person name="Del Rio T.G."/>
            <person name="Barry K."/>
            <person name="Detter J.C."/>
            <person name="Hammon N."/>
            <person name="Israni S."/>
            <person name="Pitluck S."/>
            <person name="Brettin T."/>
            <person name="Bruce D."/>
            <person name="Han C."/>
            <person name="Tapia R."/>
            <person name="Gilna P."/>
            <person name="Schmutz J."/>
            <person name="Larimer F."/>
            <person name="Land M."/>
            <person name="Kyrpides N.C."/>
            <person name="Mavromatis K."/>
            <person name="Richardson P."/>
            <person name="Rohde M."/>
            <person name="Goker M."/>
            <person name="Klenk H.P."/>
            <person name="Zhang Y."/>
            <person name="Roberts G.P."/>
            <person name="Reslewic S."/>
            <person name="Schwartz D.C."/>
        </authorList>
    </citation>
    <scope>NUCLEOTIDE SEQUENCE [LARGE SCALE GENOMIC DNA]</scope>
    <source>
        <strain evidence="3">ATCC 11170 / ATH 1.1.1 / DSM 467 / LMG 4362 / NCIMB 8255 / S1</strain>
    </source>
</reference>
<dbReference type="EMBL" id="CP000230">
    <property type="protein sequence ID" value="ABC22837.1"/>
    <property type="molecule type" value="Genomic_DNA"/>
</dbReference>
<keyword evidence="3" id="KW-1185">Reference proteome</keyword>
<dbReference type="STRING" id="269796.Rru_A2037"/>
<organism evidence="2 3">
    <name type="scientific">Rhodospirillum rubrum (strain ATCC 11170 / ATH 1.1.1 / DSM 467 / LMG 4362 / NCIMB 8255 / S1)</name>
    <dbReference type="NCBI Taxonomy" id="269796"/>
    <lineage>
        <taxon>Bacteria</taxon>
        <taxon>Pseudomonadati</taxon>
        <taxon>Pseudomonadota</taxon>
        <taxon>Alphaproteobacteria</taxon>
        <taxon>Rhodospirillales</taxon>
        <taxon>Rhodospirillaceae</taxon>
        <taxon>Rhodospirillum</taxon>
    </lineage>
</organism>